<evidence type="ECO:0000256" key="1">
    <source>
        <dbReference type="SAM" id="MobiDB-lite"/>
    </source>
</evidence>
<protein>
    <submittedName>
        <fullName evidence="2">Uncharacterized protein</fullName>
    </submittedName>
</protein>
<sequence>MCTRICCNRGPSTNLGDNIKCTQIQWIINHTNSTTKSFSAATMQEYCSHAERTQEDIVMMEIISKSYMNILPTKLLPIGQAHGSNFGPVQGLELLLGIEPILGPEIWYSTTEGVKILNSLRFNVKWRRKEMKVEAFGSNSDYHTRKFQKKIKPIKRQKRPKTNKYISLEDDDIAPPERV</sequence>
<gene>
    <name evidence="2" type="ORF">RJ641_009810</name>
</gene>
<organism evidence="2 3">
    <name type="scientific">Dillenia turbinata</name>
    <dbReference type="NCBI Taxonomy" id="194707"/>
    <lineage>
        <taxon>Eukaryota</taxon>
        <taxon>Viridiplantae</taxon>
        <taxon>Streptophyta</taxon>
        <taxon>Embryophyta</taxon>
        <taxon>Tracheophyta</taxon>
        <taxon>Spermatophyta</taxon>
        <taxon>Magnoliopsida</taxon>
        <taxon>eudicotyledons</taxon>
        <taxon>Gunneridae</taxon>
        <taxon>Pentapetalae</taxon>
        <taxon>Dilleniales</taxon>
        <taxon>Dilleniaceae</taxon>
        <taxon>Dillenia</taxon>
    </lineage>
</organism>
<keyword evidence="3" id="KW-1185">Reference proteome</keyword>
<dbReference type="Proteomes" id="UP001370490">
    <property type="component" value="Unassembled WGS sequence"/>
</dbReference>
<comment type="caution">
    <text evidence="2">The sequence shown here is derived from an EMBL/GenBank/DDBJ whole genome shotgun (WGS) entry which is preliminary data.</text>
</comment>
<evidence type="ECO:0000313" key="3">
    <source>
        <dbReference type="Proteomes" id="UP001370490"/>
    </source>
</evidence>
<reference evidence="2 3" key="1">
    <citation type="submission" date="2023-12" db="EMBL/GenBank/DDBJ databases">
        <title>A high-quality genome assembly for Dillenia turbinata (Dilleniales).</title>
        <authorList>
            <person name="Chanderbali A."/>
        </authorList>
    </citation>
    <scope>NUCLEOTIDE SEQUENCE [LARGE SCALE GENOMIC DNA]</scope>
    <source>
        <strain evidence="2">LSX21</strain>
        <tissue evidence="2">Leaf</tissue>
    </source>
</reference>
<evidence type="ECO:0000313" key="2">
    <source>
        <dbReference type="EMBL" id="KAK6925484.1"/>
    </source>
</evidence>
<feature type="compositionally biased region" description="Acidic residues" evidence="1">
    <location>
        <begin position="168"/>
        <end position="179"/>
    </location>
</feature>
<accession>A0AAN8Z3U3</accession>
<feature type="compositionally biased region" description="Basic residues" evidence="1">
    <location>
        <begin position="147"/>
        <end position="162"/>
    </location>
</feature>
<feature type="region of interest" description="Disordered" evidence="1">
    <location>
        <begin position="147"/>
        <end position="179"/>
    </location>
</feature>
<name>A0AAN8Z3U3_9MAGN</name>
<dbReference type="AlphaFoldDB" id="A0AAN8Z3U3"/>
<proteinExistence type="predicted"/>
<dbReference type="EMBL" id="JBAMMX010000016">
    <property type="protein sequence ID" value="KAK6925484.1"/>
    <property type="molecule type" value="Genomic_DNA"/>
</dbReference>